<evidence type="ECO:0000256" key="3">
    <source>
        <dbReference type="ARBA" id="ARBA00022676"/>
    </source>
</evidence>
<name>A0ABU8RZ12_9SPHN</name>
<keyword evidence="4" id="KW-0808">Transferase</keyword>
<dbReference type="PANTHER" id="PTHR33908:SF11">
    <property type="entry name" value="MEMBRANE PROTEIN"/>
    <property type="match status" value="1"/>
</dbReference>
<accession>A0ABU8RZ12</accession>
<reference evidence="9 10" key="1">
    <citation type="submission" date="2024-03" db="EMBL/GenBank/DDBJ databases">
        <authorList>
            <person name="Jo J.-H."/>
        </authorList>
    </citation>
    <scope>NUCLEOTIDE SEQUENCE [LARGE SCALE GENOMIC DNA]</scope>
    <source>
        <strain evidence="9 10">PS1R-30</strain>
    </source>
</reference>
<organism evidence="9 10">
    <name type="scientific">Novosphingobium anseongense</name>
    <dbReference type="NCBI Taxonomy" id="3133436"/>
    <lineage>
        <taxon>Bacteria</taxon>
        <taxon>Pseudomonadati</taxon>
        <taxon>Pseudomonadota</taxon>
        <taxon>Alphaproteobacteria</taxon>
        <taxon>Sphingomonadales</taxon>
        <taxon>Sphingomonadaceae</taxon>
        <taxon>Novosphingobium</taxon>
    </lineage>
</organism>
<feature type="transmembrane region" description="Helical" evidence="8">
    <location>
        <begin position="141"/>
        <end position="158"/>
    </location>
</feature>
<evidence type="ECO:0000256" key="5">
    <source>
        <dbReference type="ARBA" id="ARBA00022692"/>
    </source>
</evidence>
<keyword evidence="2" id="KW-1003">Cell membrane</keyword>
<dbReference type="Proteomes" id="UP001361239">
    <property type="component" value="Unassembled WGS sequence"/>
</dbReference>
<evidence type="ECO:0000313" key="10">
    <source>
        <dbReference type="Proteomes" id="UP001361239"/>
    </source>
</evidence>
<feature type="transmembrane region" description="Helical" evidence="8">
    <location>
        <begin position="116"/>
        <end position="135"/>
    </location>
</feature>
<feature type="transmembrane region" description="Helical" evidence="8">
    <location>
        <begin position="215"/>
        <end position="237"/>
    </location>
</feature>
<dbReference type="InterPro" id="IPR050297">
    <property type="entry name" value="LipidA_mod_glycosyltrf_83"/>
</dbReference>
<dbReference type="PANTHER" id="PTHR33908">
    <property type="entry name" value="MANNOSYLTRANSFERASE YKCB-RELATED"/>
    <property type="match status" value="1"/>
</dbReference>
<proteinExistence type="predicted"/>
<evidence type="ECO:0000256" key="4">
    <source>
        <dbReference type="ARBA" id="ARBA00022679"/>
    </source>
</evidence>
<keyword evidence="5 8" id="KW-0812">Transmembrane</keyword>
<evidence type="ECO:0000256" key="6">
    <source>
        <dbReference type="ARBA" id="ARBA00022989"/>
    </source>
</evidence>
<keyword evidence="3" id="KW-0328">Glycosyltransferase</keyword>
<evidence type="ECO:0008006" key="11">
    <source>
        <dbReference type="Google" id="ProtNLM"/>
    </source>
</evidence>
<dbReference type="EMBL" id="JBBHJZ010000003">
    <property type="protein sequence ID" value="MEJ5978316.1"/>
    <property type="molecule type" value="Genomic_DNA"/>
</dbReference>
<keyword evidence="10" id="KW-1185">Reference proteome</keyword>
<evidence type="ECO:0000256" key="1">
    <source>
        <dbReference type="ARBA" id="ARBA00004651"/>
    </source>
</evidence>
<gene>
    <name evidence="9" type="ORF">WG901_16810</name>
</gene>
<feature type="transmembrane region" description="Helical" evidence="8">
    <location>
        <begin position="293"/>
        <end position="315"/>
    </location>
</feature>
<evidence type="ECO:0000256" key="8">
    <source>
        <dbReference type="SAM" id="Phobius"/>
    </source>
</evidence>
<feature type="transmembrane region" description="Helical" evidence="8">
    <location>
        <begin position="257"/>
        <end position="281"/>
    </location>
</feature>
<keyword evidence="6 8" id="KW-1133">Transmembrane helix</keyword>
<keyword evidence="7 8" id="KW-0472">Membrane</keyword>
<comment type="caution">
    <text evidence="9">The sequence shown here is derived from an EMBL/GenBank/DDBJ whole genome shotgun (WGS) entry which is preliminary data.</text>
</comment>
<comment type="subcellular location">
    <subcellularLocation>
        <location evidence="1">Cell membrane</location>
        <topology evidence="1">Multi-pass membrane protein</topology>
    </subcellularLocation>
</comment>
<dbReference type="RefSeq" id="WP_339588245.1">
    <property type="nucleotide sequence ID" value="NZ_JBBHJZ010000003.1"/>
</dbReference>
<evidence type="ECO:0000256" key="2">
    <source>
        <dbReference type="ARBA" id="ARBA00022475"/>
    </source>
</evidence>
<feature type="transmembrane region" description="Helical" evidence="8">
    <location>
        <begin position="187"/>
        <end position="203"/>
    </location>
</feature>
<protein>
    <recommendedName>
        <fullName evidence="11">Glycosyltransferase RgtA/B/C/D-like domain-containing protein</fullName>
    </recommendedName>
</protein>
<evidence type="ECO:0000313" key="9">
    <source>
        <dbReference type="EMBL" id="MEJ5978316.1"/>
    </source>
</evidence>
<feature type="transmembrane region" description="Helical" evidence="8">
    <location>
        <begin position="71"/>
        <end position="95"/>
    </location>
</feature>
<evidence type="ECO:0000256" key="7">
    <source>
        <dbReference type="ARBA" id="ARBA00023136"/>
    </source>
</evidence>
<sequence length="488" mass="53015">MPSPSIWPDRFSPLVRFAILLLVALVLRCDTFGDPNLHGDEVFYHTVGIAMHHGALPYVDLWDRKPFGLFAIYYLITAISTAPLAYQLVATLFAAATASTIDSIATRLRPEAGREVGGLLAGICYLLWLAPLQGFGGQSPVFYNLFIALAALLVLRAMPALREGRAPAVAALAMLLAGLGIAIKTTALFEGAFLGLVCGWTLWRSSAPRGRVVCAVLLWMALGAVPTLLIAGGYAASGHWPEFWHAMVVSNLAKTPHALTSLIRLGIMAVMLLPFLAIASFGLRLTAPEPRRFVLLWLIAAFAGLCAVPNFYLHYGMPLLVPLCIAAAPFLALRGRLWMVVIAALSFVLAPPFDFAHTRQSRAAIAELVATVRAHVGRGPLLSYDGPPQIYRLTGQPLITPLVFPTHLSHLIEKNVSQFSTLDETRRLLALRPGAVVMAEPIRNAPVNEETHRLVLDYVGRHCRLIKAVRVPERLGTDAIVVWGDCRG</sequence>
<feature type="transmembrane region" description="Helical" evidence="8">
    <location>
        <begin position="335"/>
        <end position="353"/>
    </location>
</feature>